<dbReference type="Pfam" id="PF08239">
    <property type="entry name" value="SH3_3"/>
    <property type="match status" value="1"/>
</dbReference>
<dbReference type="PANTHER" id="PTHR30404:SF7">
    <property type="entry name" value="CELL WALL AMIDASE LYTH-RELATED"/>
    <property type="match status" value="1"/>
</dbReference>
<keyword evidence="3" id="KW-0472">Membrane</keyword>
<evidence type="ECO:0000256" key="2">
    <source>
        <dbReference type="ARBA" id="ARBA00023316"/>
    </source>
</evidence>
<keyword evidence="3" id="KW-0812">Transmembrane</keyword>
<comment type="caution">
    <text evidence="5">The sequence shown here is derived from an EMBL/GenBank/DDBJ whole genome shotgun (WGS) entry which is preliminary data.</text>
</comment>
<dbReference type="Gene3D" id="2.30.30.40">
    <property type="entry name" value="SH3 Domains"/>
    <property type="match status" value="1"/>
</dbReference>
<dbReference type="SMART" id="SM00287">
    <property type="entry name" value="SH3b"/>
    <property type="match status" value="1"/>
</dbReference>
<dbReference type="Proteomes" id="UP001526225">
    <property type="component" value="Unassembled WGS sequence"/>
</dbReference>
<keyword evidence="3" id="KW-1133">Transmembrane helix</keyword>
<evidence type="ECO:0000256" key="3">
    <source>
        <dbReference type="SAM" id="Phobius"/>
    </source>
</evidence>
<proteinExistence type="predicted"/>
<keyword evidence="1" id="KW-0378">Hydrolase</keyword>
<dbReference type="SUPFAM" id="SSF53187">
    <property type="entry name" value="Zn-dependent exopeptidases"/>
    <property type="match status" value="1"/>
</dbReference>
<sequence>MGEKIKQKLIEYTIPLFISSIMIGLAAWLTMFLLYQQQVTVQVNEVPVRAERGYKAKQLGTLKQGEHLQILQTKDNWYEIRREDESKGWVASWLVERKQPLDKVTPMSEMTVVIDAGHGGTDPGSSANDGSEEKKYTLQTALKMQADLEARGAHVVMSRQGDTDVLLKTIAELPKKTAADLFVSIHFDAVKKNQARGFTTFYYHDDGSIEFAEAINNELEKRVPDKMPNRGNDFGDYYVLRRNTVPAVLIEGGYIDSDKDFAYIKDEKYQNNVADSVIAGIDAFTAKNVK</sequence>
<evidence type="ECO:0000313" key="5">
    <source>
        <dbReference type="EMBL" id="MCW0952736.1"/>
    </source>
</evidence>
<organism evidence="5 6">
    <name type="scientific">Weissella ceti</name>
    <dbReference type="NCBI Taxonomy" id="759620"/>
    <lineage>
        <taxon>Bacteria</taxon>
        <taxon>Bacillati</taxon>
        <taxon>Bacillota</taxon>
        <taxon>Bacilli</taxon>
        <taxon>Lactobacillales</taxon>
        <taxon>Lactobacillaceae</taxon>
        <taxon>Weissella</taxon>
    </lineage>
</organism>
<accession>A0ABT3E2V7</accession>
<dbReference type="InterPro" id="IPR003646">
    <property type="entry name" value="SH3-like_bac-type"/>
</dbReference>
<dbReference type="SMART" id="SM00646">
    <property type="entry name" value="Ami_3"/>
    <property type="match status" value="1"/>
</dbReference>
<dbReference type="PROSITE" id="PS51781">
    <property type="entry name" value="SH3B"/>
    <property type="match status" value="1"/>
</dbReference>
<keyword evidence="6" id="KW-1185">Reference proteome</keyword>
<keyword evidence="2" id="KW-0961">Cell wall biogenesis/degradation</keyword>
<dbReference type="InterPro" id="IPR050695">
    <property type="entry name" value="N-acetylmuramoyl_amidase_3"/>
</dbReference>
<dbReference type="InterPro" id="IPR002508">
    <property type="entry name" value="MurNAc-LAA_cat"/>
</dbReference>
<protein>
    <submittedName>
        <fullName evidence="5">N-acetylmuramoyl-L-alanine amidase</fullName>
    </submittedName>
</protein>
<evidence type="ECO:0000256" key="1">
    <source>
        <dbReference type="ARBA" id="ARBA00022801"/>
    </source>
</evidence>
<dbReference type="Gene3D" id="3.40.630.40">
    <property type="entry name" value="Zn-dependent exopeptidases"/>
    <property type="match status" value="1"/>
</dbReference>
<dbReference type="PANTHER" id="PTHR30404">
    <property type="entry name" value="N-ACETYLMURAMOYL-L-ALANINE AMIDASE"/>
    <property type="match status" value="1"/>
</dbReference>
<gene>
    <name evidence="5" type="ORF">OIT44_01435</name>
</gene>
<feature type="domain" description="SH3b" evidence="4">
    <location>
        <begin position="36"/>
        <end position="98"/>
    </location>
</feature>
<reference evidence="5 6" key="1">
    <citation type="submission" date="2022-10" db="EMBL/GenBank/DDBJ databases">
        <title>Weissella fermenti sp. nov., isolated from fermented cabbage.</title>
        <authorList>
            <person name="Lee J.K."/>
            <person name="Baek J.H."/>
            <person name="Choi D.G."/>
            <person name="Kim J.M."/>
            <person name="Jeon C.O."/>
        </authorList>
    </citation>
    <scope>NUCLEOTIDE SEQUENCE [LARGE SCALE GENOMIC DNA]</scope>
    <source>
        <strain evidence="5 6">KACC 18534</strain>
    </source>
</reference>
<feature type="transmembrane region" description="Helical" evidence="3">
    <location>
        <begin position="12"/>
        <end position="35"/>
    </location>
</feature>
<dbReference type="RefSeq" id="WP_264336030.1">
    <property type="nucleotide sequence ID" value="NZ_CP074441.1"/>
</dbReference>
<dbReference type="Pfam" id="PF01520">
    <property type="entry name" value="Amidase_3"/>
    <property type="match status" value="1"/>
</dbReference>
<name>A0ABT3E2V7_9LACO</name>
<evidence type="ECO:0000313" key="6">
    <source>
        <dbReference type="Proteomes" id="UP001526225"/>
    </source>
</evidence>
<dbReference type="EMBL" id="JAOZFE010000001">
    <property type="protein sequence ID" value="MCW0952736.1"/>
    <property type="molecule type" value="Genomic_DNA"/>
</dbReference>
<evidence type="ECO:0000259" key="4">
    <source>
        <dbReference type="PROSITE" id="PS51781"/>
    </source>
</evidence>
<dbReference type="CDD" id="cd02696">
    <property type="entry name" value="MurNAc-LAA"/>
    <property type="match status" value="1"/>
</dbReference>